<name>A0A0A8ZLT0_ARUDO</name>
<proteinExistence type="predicted"/>
<protein>
    <submittedName>
        <fullName evidence="1">Uncharacterized protein</fullName>
    </submittedName>
</protein>
<sequence>MRHYSINTPVWDTWNWQGQGKQHFNFFLAITCRSKLYGNLPKSSGILGSAPAFKSNRMKLVYPPCPVANTRGDAIEPLPLTSAPALMSSFMHFNER</sequence>
<reference evidence="1" key="1">
    <citation type="submission" date="2014-09" db="EMBL/GenBank/DDBJ databases">
        <authorList>
            <person name="Magalhaes I.L.F."/>
            <person name="Oliveira U."/>
            <person name="Santos F.R."/>
            <person name="Vidigal T.H.D.A."/>
            <person name="Brescovit A.D."/>
            <person name="Santos A.J."/>
        </authorList>
    </citation>
    <scope>NUCLEOTIDE SEQUENCE</scope>
    <source>
        <tissue evidence="1">Shoot tissue taken approximately 20 cm above the soil surface</tissue>
    </source>
</reference>
<organism evidence="1">
    <name type="scientific">Arundo donax</name>
    <name type="common">Giant reed</name>
    <name type="synonym">Donax arundinaceus</name>
    <dbReference type="NCBI Taxonomy" id="35708"/>
    <lineage>
        <taxon>Eukaryota</taxon>
        <taxon>Viridiplantae</taxon>
        <taxon>Streptophyta</taxon>
        <taxon>Embryophyta</taxon>
        <taxon>Tracheophyta</taxon>
        <taxon>Spermatophyta</taxon>
        <taxon>Magnoliopsida</taxon>
        <taxon>Liliopsida</taxon>
        <taxon>Poales</taxon>
        <taxon>Poaceae</taxon>
        <taxon>PACMAD clade</taxon>
        <taxon>Arundinoideae</taxon>
        <taxon>Arundineae</taxon>
        <taxon>Arundo</taxon>
    </lineage>
</organism>
<reference evidence="1" key="2">
    <citation type="journal article" date="2015" name="Data Brief">
        <title>Shoot transcriptome of the giant reed, Arundo donax.</title>
        <authorList>
            <person name="Barrero R.A."/>
            <person name="Guerrero F.D."/>
            <person name="Moolhuijzen P."/>
            <person name="Goolsby J.A."/>
            <person name="Tidwell J."/>
            <person name="Bellgard S.E."/>
            <person name="Bellgard M.I."/>
        </authorList>
    </citation>
    <scope>NUCLEOTIDE SEQUENCE</scope>
    <source>
        <tissue evidence="1">Shoot tissue taken approximately 20 cm above the soil surface</tissue>
    </source>
</reference>
<dbReference type="AlphaFoldDB" id="A0A0A8ZLT0"/>
<evidence type="ECO:0000313" key="1">
    <source>
        <dbReference type="EMBL" id="JAD35812.1"/>
    </source>
</evidence>
<accession>A0A0A8ZLT0</accession>
<dbReference type="EMBL" id="GBRH01262083">
    <property type="protein sequence ID" value="JAD35812.1"/>
    <property type="molecule type" value="Transcribed_RNA"/>
</dbReference>